<dbReference type="Pfam" id="PF06356">
    <property type="entry name" value="DUF1064"/>
    <property type="match status" value="1"/>
</dbReference>
<accession>A0ABW0VTL0</accession>
<name>A0ABW0VTL0_9ACTN</name>
<protein>
    <submittedName>
        <fullName evidence="1">DUF1064 domain-containing protein</fullName>
    </submittedName>
</protein>
<gene>
    <name evidence="1" type="ORF">ACFPZF_40580</name>
</gene>
<dbReference type="RefSeq" id="WP_343828863.1">
    <property type="nucleotide sequence ID" value="NZ_JBHSOC010000299.1"/>
</dbReference>
<sequence>MRPRNKFGAKRTEIDGIKFDSIGESKRYLVLKARLERGLISDLRLQKSYALTNPNTGMKYGRYIADFVYFENGQEVVEDFKSKITASQPIFKYKKKMMLDYYNIEIKEVFKPDE</sequence>
<dbReference type="InterPro" id="IPR009414">
    <property type="entry name" value="DUF1064"/>
</dbReference>
<reference evidence="2" key="1">
    <citation type="journal article" date="2019" name="Int. J. Syst. Evol. Microbiol.">
        <title>The Global Catalogue of Microorganisms (GCM) 10K type strain sequencing project: providing services to taxonomists for standard genome sequencing and annotation.</title>
        <authorList>
            <consortium name="The Broad Institute Genomics Platform"/>
            <consortium name="The Broad Institute Genome Sequencing Center for Infectious Disease"/>
            <person name="Wu L."/>
            <person name="Ma J."/>
        </authorList>
    </citation>
    <scope>NUCLEOTIDE SEQUENCE [LARGE SCALE GENOMIC DNA]</scope>
    <source>
        <strain evidence="2">CGMCC 4.1622</strain>
    </source>
</reference>
<comment type="caution">
    <text evidence="1">The sequence shown here is derived from an EMBL/GenBank/DDBJ whole genome shotgun (WGS) entry which is preliminary data.</text>
</comment>
<dbReference type="EMBL" id="JBHSOC010000299">
    <property type="protein sequence ID" value="MFC5647530.1"/>
    <property type="molecule type" value="Genomic_DNA"/>
</dbReference>
<evidence type="ECO:0000313" key="2">
    <source>
        <dbReference type="Proteomes" id="UP001596066"/>
    </source>
</evidence>
<evidence type="ECO:0000313" key="1">
    <source>
        <dbReference type="EMBL" id="MFC5647530.1"/>
    </source>
</evidence>
<dbReference type="Proteomes" id="UP001596066">
    <property type="component" value="Unassembled WGS sequence"/>
</dbReference>
<organism evidence="1 2">
    <name type="scientific">Kitasatospora cinereorecta</name>
    <dbReference type="NCBI Taxonomy" id="285560"/>
    <lineage>
        <taxon>Bacteria</taxon>
        <taxon>Bacillati</taxon>
        <taxon>Actinomycetota</taxon>
        <taxon>Actinomycetes</taxon>
        <taxon>Kitasatosporales</taxon>
        <taxon>Streptomycetaceae</taxon>
        <taxon>Kitasatospora</taxon>
    </lineage>
</organism>
<keyword evidence="2" id="KW-1185">Reference proteome</keyword>
<proteinExistence type="predicted"/>